<evidence type="ECO:0000256" key="1">
    <source>
        <dbReference type="SAM" id="Phobius"/>
    </source>
</evidence>
<keyword evidence="1" id="KW-0472">Membrane</keyword>
<evidence type="ECO:0008006" key="4">
    <source>
        <dbReference type="Google" id="ProtNLM"/>
    </source>
</evidence>
<dbReference type="RefSeq" id="WP_050741667.1">
    <property type="nucleotide sequence ID" value="NZ_LGYO01000058.1"/>
</dbReference>
<dbReference type="STRING" id="52689.AKG39_17385"/>
<keyword evidence="1" id="KW-1133">Transmembrane helix</keyword>
<feature type="transmembrane region" description="Helical" evidence="1">
    <location>
        <begin position="144"/>
        <end position="164"/>
    </location>
</feature>
<gene>
    <name evidence="2" type="ORF">AKG39_17385</name>
</gene>
<proteinExistence type="predicted"/>
<feature type="transmembrane region" description="Helical" evidence="1">
    <location>
        <begin position="114"/>
        <end position="137"/>
    </location>
</feature>
<dbReference type="Pfam" id="PF13346">
    <property type="entry name" value="ABC2_membrane_5"/>
    <property type="match status" value="1"/>
</dbReference>
<organism evidence="2 3">
    <name type="scientific">Acetobacterium bakii</name>
    <dbReference type="NCBI Taxonomy" id="52689"/>
    <lineage>
        <taxon>Bacteria</taxon>
        <taxon>Bacillati</taxon>
        <taxon>Bacillota</taxon>
        <taxon>Clostridia</taxon>
        <taxon>Eubacteriales</taxon>
        <taxon>Eubacteriaceae</taxon>
        <taxon>Acetobacterium</taxon>
    </lineage>
</organism>
<dbReference type="PANTHER" id="PTHR41309">
    <property type="entry name" value="MEMBRANE PROTEIN-RELATED"/>
    <property type="match status" value="1"/>
</dbReference>
<feature type="transmembrane region" description="Helical" evidence="1">
    <location>
        <begin position="12"/>
        <end position="31"/>
    </location>
</feature>
<dbReference type="OrthoDB" id="1655186at2"/>
<dbReference type="AlphaFoldDB" id="A0A0L6TWP1"/>
<protein>
    <recommendedName>
        <fullName evidence="4">ABC-2 transporter permease</fullName>
    </recommendedName>
</protein>
<keyword evidence="1" id="KW-0812">Transmembrane</keyword>
<dbReference type="InterPro" id="IPR025699">
    <property type="entry name" value="ABC2_memb-like"/>
</dbReference>
<dbReference type="PATRIC" id="fig|52689.4.peg.3040"/>
<keyword evidence="3" id="KW-1185">Reference proteome</keyword>
<sequence>MKGLILKDLLNLKGTFKTLGVMLLLFAVVFIPAGNNFVFGIIIFMFAMMVITTISYDDLARWDSYALTMPVTRKEIVLSKYLVLGILNITGAILSLCVGFIGTMVMGRSFSMEILAIIGVVFLIAIVFGSVMLPLIYKFGAEKARLMLILCALIPTGFLLLLEQLQIPIPTDANPWLYLLILVAFTLAGLILSYGLSLKIYEKKEF</sequence>
<evidence type="ECO:0000313" key="2">
    <source>
        <dbReference type="EMBL" id="KNZ40482.1"/>
    </source>
</evidence>
<name>A0A0L6TWP1_9FIRM</name>
<evidence type="ECO:0000313" key="3">
    <source>
        <dbReference type="Proteomes" id="UP000036873"/>
    </source>
</evidence>
<dbReference type="PANTHER" id="PTHR41309:SF2">
    <property type="entry name" value="MEMBRANE PROTEIN"/>
    <property type="match status" value="1"/>
</dbReference>
<reference evidence="3" key="1">
    <citation type="submission" date="2015-07" db="EMBL/GenBank/DDBJ databases">
        <title>Draft genome sequence of Acetobacterium bakii DSM 8293, a potential psychrophilic chemical producer through syngas fermentation.</title>
        <authorList>
            <person name="Song Y."/>
            <person name="Hwang S."/>
            <person name="Cho B.-K."/>
        </authorList>
    </citation>
    <scope>NUCLEOTIDE SEQUENCE [LARGE SCALE GENOMIC DNA]</scope>
    <source>
        <strain evidence="3">DSM 8239</strain>
    </source>
</reference>
<feature type="transmembrane region" description="Helical" evidence="1">
    <location>
        <begin position="176"/>
        <end position="196"/>
    </location>
</feature>
<comment type="caution">
    <text evidence="2">The sequence shown here is derived from an EMBL/GenBank/DDBJ whole genome shotgun (WGS) entry which is preliminary data.</text>
</comment>
<dbReference type="Proteomes" id="UP000036873">
    <property type="component" value="Unassembled WGS sequence"/>
</dbReference>
<feature type="transmembrane region" description="Helical" evidence="1">
    <location>
        <begin position="81"/>
        <end position="102"/>
    </location>
</feature>
<accession>A0A0L6TWP1</accession>
<dbReference type="EMBL" id="LGYO01000058">
    <property type="protein sequence ID" value="KNZ40482.1"/>
    <property type="molecule type" value="Genomic_DNA"/>
</dbReference>